<protein>
    <submittedName>
        <fullName evidence="1">Uncharacterized protein</fullName>
    </submittedName>
</protein>
<name>A0ABR1BSF4_NECAM</name>
<dbReference type="Proteomes" id="UP001303046">
    <property type="component" value="Unassembled WGS sequence"/>
</dbReference>
<evidence type="ECO:0000313" key="1">
    <source>
        <dbReference type="EMBL" id="KAK6729324.1"/>
    </source>
</evidence>
<keyword evidence="2" id="KW-1185">Reference proteome</keyword>
<accession>A0ABR1BSF4</accession>
<sequence length="79" mass="8471">MCVSSCLVYCFCHSTMEVMGEDIRGCPESSTVDATIANHLQKQVPLYLMAISAPSSSLSVLMIIEHKSSSTIATTIGFP</sequence>
<reference evidence="1 2" key="1">
    <citation type="submission" date="2023-08" db="EMBL/GenBank/DDBJ databases">
        <title>A Necator americanus chromosomal reference genome.</title>
        <authorList>
            <person name="Ilik V."/>
            <person name="Petrzelkova K.J."/>
            <person name="Pardy F."/>
            <person name="Fuh T."/>
            <person name="Niatou-Singa F.S."/>
            <person name="Gouil Q."/>
            <person name="Baker L."/>
            <person name="Ritchie M.E."/>
            <person name="Jex A.R."/>
            <person name="Gazzola D."/>
            <person name="Li H."/>
            <person name="Toshio Fujiwara R."/>
            <person name="Zhan B."/>
            <person name="Aroian R.V."/>
            <person name="Pafco B."/>
            <person name="Schwarz E.M."/>
        </authorList>
    </citation>
    <scope>NUCLEOTIDE SEQUENCE [LARGE SCALE GENOMIC DNA]</scope>
    <source>
        <strain evidence="1 2">Aroian</strain>
        <tissue evidence="1">Whole animal</tissue>
    </source>
</reference>
<dbReference type="EMBL" id="JAVFWL010000001">
    <property type="protein sequence ID" value="KAK6729324.1"/>
    <property type="molecule type" value="Genomic_DNA"/>
</dbReference>
<proteinExistence type="predicted"/>
<evidence type="ECO:0000313" key="2">
    <source>
        <dbReference type="Proteomes" id="UP001303046"/>
    </source>
</evidence>
<organism evidence="1 2">
    <name type="scientific">Necator americanus</name>
    <name type="common">Human hookworm</name>
    <dbReference type="NCBI Taxonomy" id="51031"/>
    <lineage>
        <taxon>Eukaryota</taxon>
        <taxon>Metazoa</taxon>
        <taxon>Ecdysozoa</taxon>
        <taxon>Nematoda</taxon>
        <taxon>Chromadorea</taxon>
        <taxon>Rhabditida</taxon>
        <taxon>Rhabditina</taxon>
        <taxon>Rhabditomorpha</taxon>
        <taxon>Strongyloidea</taxon>
        <taxon>Ancylostomatidae</taxon>
        <taxon>Bunostominae</taxon>
        <taxon>Necator</taxon>
    </lineage>
</organism>
<comment type="caution">
    <text evidence="1">The sequence shown here is derived from an EMBL/GenBank/DDBJ whole genome shotgun (WGS) entry which is preliminary data.</text>
</comment>
<gene>
    <name evidence="1" type="primary">Necator_chrI.g2529</name>
    <name evidence="1" type="ORF">RB195_006401</name>
</gene>